<dbReference type="AlphaFoldDB" id="A0A0K0FMR0"/>
<proteinExistence type="predicted"/>
<reference evidence="1" key="1">
    <citation type="submission" date="2014-07" db="EMBL/GenBank/DDBJ databases">
        <authorList>
            <person name="Martin A.A"/>
            <person name="De Silva N."/>
        </authorList>
    </citation>
    <scope>NUCLEOTIDE SEQUENCE</scope>
</reference>
<reference evidence="2" key="2">
    <citation type="submission" date="2015-08" db="UniProtKB">
        <authorList>
            <consortium name="WormBaseParasite"/>
        </authorList>
    </citation>
    <scope>IDENTIFICATION</scope>
</reference>
<dbReference type="Proteomes" id="UP000035680">
    <property type="component" value="Unassembled WGS sequence"/>
</dbReference>
<name>A0A0K0FMR0_STRVS</name>
<dbReference type="WBParaSite" id="SVE_1028800.1">
    <property type="protein sequence ID" value="SVE_1028800.1"/>
    <property type="gene ID" value="SVE_1028800"/>
</dbReference>
<sequence>MSINCKQTSDVRLPLTVEDKKSEYYFDKSPNKLHKKSSYYLKNASKGVSEYLLSDLRMDNPYILHGGASFSNIHAAVNDKYHIESDDNISVIGNLMTVDKLTKQIHNLSNGFYCPIIRNGELFFVSEDDNIKTAIDIDTKSLVKEYEI</sequence>
<accession>A0A0K0FMR0</accession>
<keyword evidence="1" id="KW-1185">Reference proteome</keyword>
<evidence type="ECO:0000313" key="2">
    <source>
        <dbReference type="WBParaSite" id="SVE_1028800.1"/>
    </source>
</evidence>
<protein>
    <submittedName>
        <fullName evidence="2">Phage portal protein</fullName>
    </submittedName>
</protein>
<organism evidence="1 2">
    <name type="scientific">Strongyloides venezuelensis</name>
    <name type="common">Threadworm</name>
    <dbReference type="NCBI Taxonomy" id="75913"/>
    <lineage>
        <taxon>Eukaryota</taxon>
        <taxon>Metazoa</taxon>
        <taxon>Ecdysozoa</taxon>
        <taxon>Nematoda</taxon>
        <taxon>Chromadorea</taxon>
        <taxon>Rhabditida</taxon>
        <taxon>Tylenchina</taxon>
        <taxon>Panagrolaimomorpha</taxon>
        <taxon>Strongyloidoidea</taxon>
        <taxon>Strongyloididae</taxon>
        <taxon>Strongyloides</taxon>
    </lineage>
</organism>
<evidence type="ECO:0000313" key="1">
    <source>
        <dbReference type="Proteomes" id="UP000035680"/>
    </source>
</evidence>